<dbReference type="EMBL" id="MN079129">
    <property type="protein sequence ID" value="QEA06196.1"/>
    <property type="molecule type" value="Genomic_DNA"/>
</dbReference>
<reference evidence="9" key="1">
    <citation type="submission" date="2019-06" db="EMBL/GenBank/DDBJ databases">
        <authorList>
            <person name="Murdoch R.W."/>
            <person name="Fathepure B."/>
        </authorList>
    </citation>
    <scope>NUCLEOTIDE SEQUENCE</scope>
</reference>
<dbReference type="GO" id="GO:0006355">
    <property type="term" value="P:regulation of DNA-templated transcription"/>
    <property type="evidence" value="ECO:0007669"/>
    <property type="project" value="TreeGrafter"/>
</dbReference>
<dbReference type="InterPro" id="IPR001789">
    <property type="entry name" value="Sig_transdc_resp-reg_receiver"/>
</dbReference>
<dbReference type="SUPFAM" id="SSF52172">
    <property type="entry name" value="CheY-like"/>
    <property type="match status" value="1"/>
</dbReference>
<dbReference type="InterPro" id="IPR036388">
    <property type="entry name" value="WH-like_DNA-bd_sf"/>
</dbReference>
<feature type="domain" description="ANTAR" evidence="8">
    <location>
        <begin position="124"/>
        <end position="185"/>
    </location>
</feature>
<dbReference type="SMART" id="SM00448">
    <property type="entry name" value="REC"/>
    <property type="match status" value="1"/>
</dbReference>
<dbReference type="PROSITE" id="PS50921">
    <property type="entry name" value="ANTAR"/>
    <property type="match status" value="1"/>
</dbReference>
<evidence type="ECO:0000256" key="3">
    <source>
        <dbReference type="ARBA" id="ARBA00023015"/>
    </source>
</evidence>
<dbReference type="Gene3D" id="1.10.10.10">
    <property type="entry name" value="Winged helix-like DNA-binding domain superfamily/Winged helix DNA-binding domain"/>
    <property type="match status" value="1"/>
</dbReference>
<dbReference type="PROSITE" id="PS50110">
    <property type="entry name" value="RESPONSE_REGULATORY"/>
    <property type="match status" value="1"/>
</dbReference>
<keyword evidence="1" id="KW-0597">Phosphoprotein</keyword>
<protein>
    <submittedName>
        <fullName evidence="9">Putative transcriptional regulatory protein pdtaR</fullName>
    </submittedName>
</protein>
<evidence type="ECO:0000313" key="9">
    <source>
        <dbReference type="EMBL" id="QEA06196.1"/>
    </source>
</evidence>
<dbReference type="GO" id="GO:0003723">
    <property type="term" value="F:RNA binding"/>
    <property type="evidence" value="ECO:0007669"/>
    <property type="project" value="InterPro"/>
</dbReference>
<evidence type="ECO:0000259" key="7">
    <source>
        <dbReference type="PROSITE" id="PS50110"/>
    </source>
</evidence>
<dbReference type="InterPro" id="IPR011006">
    <property type="entry name" value="CheY-like_superfamily"/>
</dbReference>
<name>A0A5B8RC19_9ZZZZ</name>
<dbReference type="Pfam" id="PF00072">
    <property type="entry name" value="Response_reg"/>
    <property type="match status" value="1"/>
</dbReference>
<dbReference type="PANTHER" id="PTHR48111">
    <property type="entry name" value="REGULATOR OF RPOS"/>
    <property type="match status" value="1"/>
</dbReference>
<dbReference type="InterPro" id="IPR039420">
    <property type="entry name" value="WalR-like"/>
</dbReference>
<evidence type="ECO:0000259" key="8">
    <source>
        <dbReference type="PROSITE" id="PS50921"/>
    </source>
</evidence>
<dbReference type="InterPro" id="IPR005561">
    <property type="entry name" value="ANTAR"/>
</dbReference>
<dbReference type="PANTHER" id="PTHR48111:SF1">
    <property type="entry name" value="TWO-COMPONENT RESPONSE REGULATOR ORR33"/>
    <property type="match status" value="1"/>
</dbReference>
<gene>
    <name evidence="9" type="primary">pdtaR_1</name>
    <name evidence="9" type="ORF">KBTEX_02526</name>
</gene>
<dbReference type="GO" id="GO:0000156">
    <property type="term" value="F:phosphorelay response regulator activity"/>
    <property type="evidence" value="ECO:0007669"/>
    <property type="project" value="TreeGrafter"/>
</dbReference>
<dbReference type="Pfam" id="PF03861">
    <property type="entry name" value="ANTAR"/>
    <property type="match status" value="1"/>
</dbReference>
<evidence type="ECO:0000256" key="4">
    <source>
        <dbReference type="ARBA" id="ARBA00023125"/>
    </source>
</evidence>
<evidence type="ECO:0000256" key="6">
    <source>
        <dbReference type="SAM" id="Coils"/>
    </source>
</evidence>
<dbReference type="Gene3D" id="3.40.50.2300">
    <property type="match status" value="1"/>
</dbReference>
<organism evidence="9">
    <name type="scientific">uncultured organism</name>
    <dbReference type="NCBI Taxonomy" id="155900"/>
    <lineage>
        <taxon>unclassified sequences</taxon>
        <taxon>environmental samples</taxon>
    </lineage>
</organism>
<feature type="domain" description="Response regulatory" evidence="7">
    <location>
        <begin position="5"/>
        <end position="118"/>
    </location>
</feature>
<dbReference type="AlphaFoldDB" id="A0A5B8RC19"/>
<keyword evidence="5" id="KW-0804">Transcription</keyword>
<dbReference type="CDD" id="cd00156">
    <property type="entry name" value="REC"/>
    <property type="match status" value="1"/>
</dbReference>
<keyword evidence="2" id="KW-0902">Two-component regulatory system</keyword>
<dbReference type="InterPro" id="IPR008327">
    <property type="entry name" value="Sig_transdc_resp-reg_antiterm"/>
</dbReference>
<evidence type="ECO:0000256" key="1">
    <source>
        <dbReference type="ARBA" id="ARBA00022553"/>
    </source>
</evidence>
<sequence length="197" mass="21707">MAEGRVLLVDDDRLVLATLGDGLRRAGMTVLEADSGHQAIDCLGDNEVDLAVIDVRMPGMSGLSLAGWLAEHTALPFIFLSAYEDPETVSEAIRYGALTYLVKPLQSNQLVPVLNAAMARGRELHQLREHRDQLERAVQGSRSVSVAVGLVMERAGIGRSEAFNRLRGHARDQRRRLEEVAEEYIEASELFLGVCRN</sequence>
<feature type="coiled-coil region" evidence="6">
    <location>
        <begin position="163"/>
        <end position="190"/>
    </location>
</feature>
<dbReference type="GO" id="GO:0032993">
    <property type="term" value="C:protein-DNA complex"/>
    <property type="evidence" value="ECO:0007669"/>
    <property type="project" value="TreeGrafter"/>
</dbReference>
<dbReference type="SMART" id="SM01012">
    <property type="entry name" value="ANTAR"/>
    <property type="match status" value="1"/>
</dbReference>
<evidence type="ECO:0000256" key="2">
    <source>
        <dbReference type="ARBA" id="ARBA00023012"/>
    </source>
</evidence>
<accession>A0A5B8RC19</accession>
<dbReference type="PIRSF" id="PIRSF036382">
    <property type="entry name" value="RR_antiterm"/>
    <property type="match status" value="1"/>
</dbReference>
<evidence type="ECO:0000256" key="5">
    <source>
        <dbReference type="ARBA" id="ARBA00023163"/>
    </source>
</evidence>
<keyword evidence="4" id="KW-0238">DNA-binding</keyword>
<keyword evidence="6" id="KW-0175">Coiled coil</keyword>
<proteinExistence type="predicted"/>
<dbReference type="GO" id="GO:0000976">
    <property type="term" value="F:transcription cis-regulatory region binding"/>
    <property type="evidence" value="ECO:0007669"/>
    <property type="project" value="TreeGrafter"/>
</dbReference>
<keyword evidence="3" id="KW-0805">Transcription regulation</keyword>